<feature type="compositionally biased region" description="Low complexity" evidence="1">
    <location>
        <begin position="466"/>
        <end position="479"/>
    </location>
</feature>
<evidence type="ECO:0000313" key="4">
    <source>
        <dbReference type="Proteomes" id="UP001310594"/>
    </source>
</evidence>
<comment type="caution">
    <text evidence="3">The sequence shown here is derived from an EMBL/GenBank/DDBJ whole genome shotgun (WGS) entry which is preliminary data.</text>
</comment>
<feature type="region of interest" description="Disordered" evidence="1">
    <location>
        <begin position="435"/>
        <end position="492"/>
    </location>
</feature>
<dbReference type="GO" id="GO:0000981">
    <property type="term" value="F:DNA-binding transcription factor activity, RNA polymerase II-specific"/>
    <property type="evidence" value="ECO:0007669"/>
    <property type="project" value="UniProtKB-ARBA"/>
</dbReference>
<dbReference type="GO" id="GO:0033309">
    <property type="term" value="C:SBF transcription complex"/>
    <property type="evidence" value="ECO:0007669"/>
    <property type="project" value="TreeGrafter"/>
</dbReference>
<dbReference type="InterPro" id="IPR036887">
    <property type="entry name" value="HTH_APSES_sf"/>
</dbReference>
<feature type="domain" description="HTH APSES-type" evidence="2">
    <location>
        <begin position="136"/>
        <end position="249"/>
    </location>
</feature>
<organism evidence="3 4">
    <name type="scientific">Elasticomyces elasticus</name>
    <dbReference type="NCBI Taxonomy" id="574655"/>
    <lineage>
        <taxon>Eukaryota</taxon>
        <taxon>Fungi</taxon>
        <taxon>Dikarya</taxon>
        <taxon>Ascomycota</taxon>
        <taxon>Pezizomycotina</taxon>
        <taxon>Dothideomycetes</taxon>
        <taxon>Dothideomycetidae</taxon>
        <taxon>Mycosphaerellales</taxon>
        <taxon>Teratosphaeriaceae</taxon>
        <taxon>Elasticomyces</taxon>
    </lineage>
</organism>
<reference evidence="3" key="1">
    <citation type="submission" date="2023-08" db="EMBL/GenBank/DDBJ databases">
        <title>Black Yeasts Isolated from many extreme environments.</title>
        <authorList>
            <person name="Coleine C."/>
            <person name="Stajich J.E."/>
            <person name="Selbmann L."/>
        </authorList>
    </citation>
    <scope>NUCLEOTIDE SEQUENCE</scope>
    <source>
        <strain evidence="3">CCFEE 5810</strain>
    </source>
</reference>
<dbReference type="Gene3D" id="3.10.260.10">
    <property type="entry name" value="Transcription regulator HTH, APSES-type DNA-binding domain"/>
    <property type="match status" value="1"/>
</dbReference>
<dbReference type="GO" id="GO:0030907">
    <property type="term" value="C:MBF transcription complex"/>
    <property type="evidence" value="ECO:0007669"/>
    <property type="project" value="TreeGrafter"/>
</dbReference>
<dbReference type="EMBL" id="JAVRQU010000018">
    <property type="protein sequence ID" value="KAK5693136.1"/>
    <property type="molecule type" value="Genomic_DNA"/>
</dbReference>
<dbReference type="AlphaFoldDB" id="A0AAN7ZZ72"/>
<accession>A0AAN7ZZ72</accession>
<feature type="compositionally biased region" description="Low complexity" evidence="1">
    <location>
        <begin position="29"/>
        <end position="43"/>
    </location>
</feature>
<dbReference type="PANTHER" id="PTHR43828:SF5">
    <property type="entry name" value="TRANSCRIPTIONAL REPRESSOR XBP1"/>
    <property type="match status" value="1"/>
</dbReference>
<feature type="region of interest" description="Disordered" evidence="1">
    <location>
        <begin position="311"/>
        <end position="353"/>
    </location>
</feature>
<dbReference type="InterPro" id="IPR051642">
    <property type="entry name" value="SWI6-like"/>
</dbReference>
<name>A0AAN7ZZ72_9PEZI</name>
<dbReference type="Proteomes" id="UP001310594">
    <property type="component" value="Unassembled WGS sequence"/>
</dbReference>
<evidence type="ECO:0000259" key="2">
    <source>
        <dbReference type="PROSITE" id="PS51299"/>
    </source>
</evidence>
<dbReference type="InterPro" id="IPR003163">
    <property type="entry name" value="Tscrpt_reg_HTH_APSES-type"/>
</dbReference>
<evidence type="ECO:0000313" key="3">
    <source>
        <dbReference type="EMBL" id="KAK5693136.1"/>
    </source>
</evidence>
<dbReference type="GO" id="GO:0003677">
    <property type="term" value="F:DNA binding"/>
    <property type="evidence" value="ECO:0007669"/>
    <property type="project" value="InterPro"/>
</dbReference>
<feature type="compositionally biased region" description="Polar residues" evidence="1">
    <location>
        <begin position="319"/>
        <end position="332"/>
    </location>
</feature>
<evidence type="ECO:0000256" key="1">
    <source>
        <dbReference type="SAM" id="MobiDB-lite"/>
    </source>
</evidence>
<dbReference type="SUPFAM" id="SSF54616">
    <property type="entry name" value="DNA-binding domain of Mlu1-box binding protein MBP1"/>
    <property type="match status" value="1"/>
</dbReference>
<sequence length="529" mass="58363">MLKITALLNPSERTGRGASISPPPTPAFTQASSTSSTPVPQTPLATTSQGRTKLIKDAAVFLRGTAKGSVKYPPYECTEDSICLSEQATEELARQHERFSVFPNGRNQDGLIADFQRRIPYSSDKKRFHCKTNLFQYTFRVPPNTVKDQPGDFHKKEHVVMWDYQVGLVRITPFFKALRHSKTTPAKSITTNPGLKELSHSITGGALAAQGYWMPYACARALCLTFCYDIRWALTPIFGTSFIKECLHPGQSGFGKFKINSETLRCAQLEAEGWLSDASSRDGSPAVYGPDIPRSVPLLAPALQHKQLRPRPTFKAGSPFQSDSDQAGSNYVHTGYDSPELSPKSSRHIPSHGWASVNRREEYVAPPPPHNTPRGSLSHSLLLSEPRDLHATAWRALEEAARKTESIKMPTGQHDKHRFHKRRLSVQAVADADYTAASPVSDSESDSLDVGGQPRATKKRQRRTSYKPTSPSQSGSSTPAEMREAGKSTKYNAQDARAAQWLLNLSVRDSQLAYGPSEIKGQKRKASGF</sequence>
<gene>
    <name evidence="3" type="ORF">LTR97_010612</name>
</gene>
<feature type="compositionally biased region" description="Basic residues" evidence="1">
    <location>
        <begin position="456"/>
        <end position="465"/>
    </location>
</feature>
<dbReference type="PROSITE" id="PS51299">
    <property type="entry name" value="HTH_APSES"/>
    <property type="match status" value="1"/>
</dbReference>
<dbReference type="PANTHER" id="PTHR43828">
    <property type="entry name" value="ASPARAGINASE"/>
    <property type="match status" value="1"/>
</dbReference>
<proteinExistence type="predicted"/>
<protein>
    <recommendedName>
        <fullName evidence="2">HTH APSES-type domain-containing protein</fullName>
    </recommendedName>
</protein>
<feature type="region of interest" description="Disordered" evidence="1">
    <location>
        <begin position="1"/>
        <end position="50"/>
    </location>
</feature>